<protein>
    <submittedName>
        <fullName evidence="2">Uncharacterized protein</fullName>
    </submittedName>
</protein>
<feature type="region of interest" description="Disordered" evidence="1">
    <location>
        <begin position="1"/>
        <end position="47"/>
    </location>
</feature>
<comment type="caution">
    <text evidence="2">The sequence shown here is derived from an EMBL/GenBank/DDBJ whole genome shotgun (WGS) entry which is preliminary data.</text>
</comment>
<gene>
    <name evidence="2" type="ORF">E2C01_035404</name>
</gene>
<evidence type="ECO:0000313" key="2">
    <source>
        <dbReference type="EMBL" id="MPC41799.1"/>
    </source>
</evidence>
<dbReference type="AlphaFoldDB" id="A0A5B7F985"/>
<evidence type="ECO:0000256" key="1">
    <source>
        <dbReference type="SAM" id="MobiDB-lite"/>
    </source>
</evidence>
<dbReference type="EMBL" id="VSRR010005189">
    <property type="protein sequence ID" value="MPC41799.1"/>
    <property type="molecule type" value="Genomic_DNA"/>
</dbReference>
<evidence type="ECO:0000313" key="3">
    <source>
        <dbReference type="Proteomes" id="UP000324222"/>
    </source>
</evidence>
<reference evidence="2 3" key="1">
    <citation type="submission" date="2019-05" db="EMBL/GenBank/DDBJ databases">
        <title>Another draft genome of Portunus trituberculatus and its Hox gene families provides insights of decapod evolution.</title>
        <authorList>
            <person name="Jeong J.-H."/>
            <person name="Song I."/>
            <person name="Kim S."/>
            <person name="Choi T."/>
            <person name="Kim D."/>
            <person name="Ryu S."/>
            <person name="Kim W."/>
        </authorList>
    </citation>
    <scope>NUCLEOTIDE SEQUENCE [LARGE SCALE GENOMIC DNA]</scope>
    <source>
        <tissue evidence="2">Muscle</tissue>
    </source>
</reference>
<accession>A0A5B7F985</accession>
<feature type="compositionally biased region" description="Basic residues" evidence="1">
    <location>
        <begin position="30"/>
        <end position="47"/>
    </location>
</feature>
<dbReference type="Proteomes" id="UP000324222">
    <property type="component" value="Unassembled WGS sequence"/>
</dbReference>
<keyword evidence="3" id="KW-1185">Reference proteome</keyword>
<sequence length="103" mass="11643">MKARPARTNDQHVKMVHKTESLCTSPKQTKSNKHHKHQHHRVTVNRQRTHSLLRVTLVTSATLLTKYLHTQANPSLQGHPPPGAGHTQVTNTLMHQVISCLKN</sequence>
<feature type="compositionally biased region" description="Basic and acidic residues" evidence="1">
    <location>
        <begin position="7"/>
        <end position="20"/>
    </location>
</feature>
<proteinExistence type="predicted"/>
<organism evidence="2 3">
    <name type="scientific">Portunus trituberculatus</name>
    <name type="common">Swimming crab</name>
    <name type="synonym">Neptunus trituberculatus</name>
    <dbReference type="NCBI Taxonomy" id="210409"/>
    <lineage>
        <taxon>Eukaryota</taxon>
        <taxon>Metazoa</taxon>
        <taxon>Ecdysozoa</taxon>
        <taxon>Arthropoda</taxon>
        <taxon>Crustacea</taxon>
        <taxon>Multicrustacea</taxon>
        <taxon>Malacostraca</taxon>
        <taxon>Eumalacostraca</taxon>
        <taxon>Eucarida</taxon>
        <taxon>Decapoda</taxon>
        <taxon>Pleocyemata</taxon>
        <taxon>Brachyura</taxon>
        <taxon>Eubrachyura</taxon>
        <taxon>Portunoidea</taxon>
        <taxon>Portunidae</taxon>
        <taxon>Portuninae</taxon>
        <taxon>Portunus</taxon>
    </lineage>
</organism>
<name>A0A5B7F985_PORTR</name>